<reference evidence="4 5" key="1">
    <citation type="submission" date="2018-09" db="EMBL/GenBank/DDBJ databases">
        <title>Novel species of Cryobacterium.</title>
        <authorList>
            <person name="Liu Q."/>
            <person name="Xin Y.-H."/>
        </authorList>
    </citation>
    <scope>NUCLEOTIDE SEQUENCE [LARGE SCALE GENOMIC DNA]</scope>
    <source>
        <strain evidence="4 5">Hh39</strain>
    </source>
</reference>
<dbReference type="GO" id="GO:0044550">
    <property type="term" value="P:secondary metabolite biosynthetic process"/>
    <property type="evidence" value="ECO:0007669"/>
    <property type="project" value="TreeGrafter"/>
</dbReference>
<sequence>MDKNEIKQILAEEIASELAMPADQIDDQASFMRLGISSVQALKVVNRLRKRIEMDINPVVIFEFKTIDDIAEHLAEEAEDLETSYAFAAVPRLIEGPDQTDNHRRGPLK</sequence>
<dbReference type="SMART" id="SM01294">
    <property type="entry name" value="PKS_PP_betabranch"/>
    <property type="match status" value="1"/>
</dbReference>
<dbReference type="SMART" id="SM00823">
    <property type="entry name" value="PKS_PP"/>
    <property type="match status" value="1"/>
</dbReference>
<dbReference type="AlphaFoldDB" id="A0A3A5MKQ9"/>
<dbReference type="InterPro" id="IPR020806">
    <property type="entry name" value="PKS_PP-bd"/>
</dbReference>
<evidence type="ECO:0000313" key="4">
    <source>
        <dbReference type="EMBL" id="RJT89962.1"/>
    </source>
</evidence>
<dbReference type="Gene3D" id="1.10.1200.10">
    <property type="entry name" value="ACP-like"/>
    <property type="match status" value="1"/>
</dbReference>
<dbReference type="PANTHER" id="PTHR45527">
    <property type="entry name" value="NONRIBOSOMAL PEPTIDE SYNTHETASE"/>
    <property type="match status" value="1"/>
</dbReference>
<gene>
    <name evidence="4" type="ORF">D6T64_05195</name>
</gene>
<dbReference type="InterPro" id="IPR009081">
    <property type="entry name" value="PP-bd_ACP"/>
</dbReference>
<keyword evidence="2" id="KW-0597">Phosphoprotein</keyword>
<dbReference type="PROSITE" id="PS00012">
    <property type="entry name" value="PHOSPHOPANTETHEINE"/>
    <property type="match status" value="1"/>
</dbReference>
<comment type="caution">
    <text evidence="4">The sequence shown here is derived from an EMBL/GenBank/DDBJ whole genome shotgun (WGS) entry which is preliminary data.</text>
</comment>
<dbReference type="GO" id="GO:0031177">
    <property type="term" value="F:phosphopantetheine binding"/>
    <property type="evidence" value="ECO:0007669"/>
    <property type="project" value="InterPro"/>
</dbReference>
<evidence type="ECO:0000256" key="1">
    <source>
        <dbReference type="ARBA" id="ARBA00022450"/>
    </source>
</evidence>
<dbReference type="GO" id="GO:0005829">
    <property type="term" value="C:cytosol"/>
    <property type="evidence" value="ECO:0007669"/>
    <property type="project" value="TreeGrafter"/>
</dbReference>
<feature type="domain" description="Carrier" evidence="3">
    <location>
        <begin position="1"/>
        <end position="78"/>
    </location>
</feature>
<dbReference type="InterPro" id="IPR006162">
    <property type="entry name" value="Ppantetheine_attach_site"/>
</dbReference>
<dbReference type="Pfam" id="PF00550">
    <property type="entry name" value="PP-binding"/>
    <property type="match status" value="1"/>
</dbReference>
<dbReference type="PROSITE" id="PS50075">
    <property type="entry name" value="CARRIER"/>
    <property type="match status" value="1"/>
</dbReference>
<evidence type="ECO:0000313" key="5">
    <source>
        <dbReference type="Proteomes" id="UP000272015"/>
    </source>
</evidence>
<dbReference type="InterPro" id="IPR036736">
    <property type="entry name" value="ACP-like_sf"/>
</dbReference>
<keyword evidence="5" id="KW-1185">Reference proteome</keyword>
<proteinExistence type="predicted"/>
<accession>A0A3A5MKQ9</accession>
<dbReference type="GO" id="GO:0043041">
    <property type="term" value="P:amino acid activation for nonribosomal peptide biosynthetic process"/>
    <property type="evidence" value="ECO:0007669"/>
    <property type="project" value="TreeGrafter"/>
</dbReference>
<dbReference type="RefSeq" id="WP_119972677.1">
    <property type="nucleotide sequence ID" value="NZ_JBHSQA010000023.1"/>
</dbReference>
<evidence type="ECO:0000259" key="3">
    <source>
        <dbReference type="PROSITE" id="PS50075"/>
    </source>
</evidence>
<organism evidence="4 5">
    <name type="scientific">Cryobacterium melibiosiphilum</name>
    <dbReference type="NCBI Taxonomy" id="995039"/>
    <lineage>
        <taxon>Bacteria</taxon>
        <taxon>Bacillati</taxon>
        <taxon>Actinomycetota</taxon>
        <taxon>Actinomycetes</taxon>
        <taxon>Micrococcales</taxon>
        <taxon>Microbacteriaceae</taxon>
        <taxon>Cryobacterium</taxon>
    </lineage>
</organism>
<dbReference type="SUPFAM" id="SSF47336">
    <property type="entry name" value="ACP-like"/>
    <property type="match status" value="1"/>
</dbReference>
<keyword evidence="1" id="KW-0596">Phosphopantetheine</keyword>
<dbReference type="Proteomes" id="UP000272015">
    <property type="component" value="Unassembled WGS sequence"/>
</dbReference>
<dbReference type="EMBL" id="QZVS01000066">
    <property type="protein sequence ID" value="RJT89962.1"/>
    <property type="molecule type" value="Genomic_DNA"/>
</dbReference>
<evidence type="ECO:0000256" key="2">
    <source>
        <dbReference type="ARBA" id="ARBA00022553"/>
    </source>
</evidence>
<dbReference type="PANTHER" id="PTHR45527:SF1">
    <property type="entry name" value="FATTY ACID SYNTHASE"/>
    <property type="match status" value="1"/>
</dbReference>
<dbReference type="OrthoDB" id="5147973at2"/>
<name>A0A3A5MKQ9_9MICO</name>
<protein>
    <submittedName>
        <fullName evidence="4">Acyl carrier protein</fullName>
    </submittedName>
</protein>